<dbReference type="Proteomes" id="UP000830167">
    <property type="component" value="Chromosome"/>
</dbReference>
<evidence type="ECO:0000256" key="2">
    <source>
        <dbReference type="ARBA" id="ARBA00022692"/>
    </source>
</evidence>
<evidence type="ECO:0000256" key="5">
    <source>
        <dbReference type="SAM" id="Phobius"/>
    </source>
</evidence>
<accession>A0ABY4CPY8</accession>
<keyword evidence="1" id="KW-1003">Cell membrane</keyword>
<feature type="transmembrane region" description="Helical" evidence="5">
    <location>
        <begin position="161"/>
        <end position="181"/>
    </location>
</feature>
<keyword evidence="3 5" id="KW-1133">Transmembrane helix</keyword>
<dbReference type="EMBL" id="CP089291">
    <property type="protein sequence ID" value="UOF92468.1"/>
    <property type="molecule type" value="Genomic_DNA"/>
</dbReference>
<evidence type="ECO:0000256" key="4">
    <source>
        <dbReference type="ARBA" id="ARBA00023136"/>
    </source>
</evidence>
<dbReference type="PANTHER" id="PTHR35529">
    <property type="entry name" value="MANGANESE EFFLUX PUMP MNTP-RELATED"/>
    <property type="match status" value="1"/>
</dbReference>
<evidence type="ECO:0000313" key="6">
    <source>
        <dbReference type="EMBL" id="UOF92468.1"/>
    </source>
</evidence>
<feature type="transmembrane region" description="Helical" evidence="5">
    <location>
        <begin position="68"/>
        <end position="89"/>
    </location>
</feature>
<dbReference type="PANTHER" id="PTHR35529:SF2">
    <property type="entry name" value="SPORULATION PROTEIN YTAF-RELATED"/>
    <property type="match status" value="1"/>
</dbReference>
<protein>
    <submittedName>
        <fullName evidence="6">Sporulation membrane protein YtaF</fullName>
    </submittedName>
</protein>
<feature type="transmembrane region" description="Helical" evidence="5">
    <location>
        <begin position="193"/>
        <end position="216"/>
    </location>
</feature>
<sequence length="218" mass="23235">MAFATWLTILGLALSSSIDNFGVGISYGVSKIRIGFLPNMIISVIAFLFSVIGILFGKYVAKMIPGMFSNIVAAVFLFIVSVRIIMITLSAKKRDSAVPKQPRKKKSKLSFASDYLKEPEKADFDHSGEISIMESIVLGVAVSMNALTNGLGAGMLGLPPLAISIVSAIFSFLAIWWGVAAGNKVANIRIGSLNIGQFSTAISGIILFITGIHILFTS</sequence>
<feature type="transmembrane region" description="Helical" evidence="5">
    <location>
        <begin position="41"/>
        <end position="61"/>
    </location>
</feature>
<dbReference type="Pfam" id="PF02659">
    <property type="entry name" value="Mntp"/>
    <property type="match status" value="1"/>
</dbReference>
<dbReference type="RefSeq" id="WP_347439135.1">
    <property type="nucleotide sequence ID" value="NZ_CP089291.1"/>
</dbReference>
<organism evidence="6 7">
    <name type="scientific">Fodinisporobacter ferrooxydans</name>
    <dbReference type="NCBI Taxonomy" id="2901836"/>
    <lineage>
        <taxon>Bacteria</taxon>
        <taxon>Bacillati</taxon>
        <taxon>Bacillota</taxon>
        <taxon>Bacilli</taxon>
        <taxon>Bacillales</taxon>
        <taxon>Alicyclobacillaceae</taxon>
        <taxon>Fodinisporobacter</taxon>
    </lineage>
</organism>
<evidence type="ECO:0000313" key="7">
    <source>
        <dbReference type="Proteomes" id="UP000830167"/>
    </source>
</evidence>
<name>A0ABY4CPY8_9BACL</name>
<dbReference type="NCBIfam" id="TIGR02840">
    <property type="entry name" value="spore_YtaF"/>
    <property type="match status" value="1"/>
</dbReference>
<gene>
    <name evidence="6" type="primary">ytaF</name>
    <name evidence="6" type="ORF">LSG31_10080</name>
</gene>
<keyword evidence="4 5" id="KW-0472">Membrane</keyword>
<reference evidence="6" key="1">
    <citation type="submission" date="2021-12" db="EMBL/GenBank/DDBJ databases">
        <title>Alicyclobacillaceae gen. nov., sp. nov., isolated from chalcocite enrichment system.</title>
        <authorList>
            <person name="Jiang Z."/>
        </authorList>
    </citation>
    <scope>NUCLEOTIDE SEQUENCE</scope>
    <source>
        <strain evidence="6">MYW30-H2</strain>
    </source>
</reference>
<evidence type="ECO:0000256" key="3">
    <source>
        <dbReference type="ARBA" id="ARBA00022989"/>
    </source>
</evidence>
<evidence type="ECO:0000256" key="1">
    <source>
        <dbReference type="ARBA" id="ARBA00022475"/>
    </source>
</evidence>
<keyword evidence="7" id="KW-1185">Reference proteome</keyword>
<dbReference type="InterPro" id="IPR014205">
    <property type="entry name" value="Spore_YtaF"/>
</dbReference>
<keyword evidence="2 5" id="KW-0812">Transmembrane</keyword>
<dbReference type="InterPro" id="IPR003810">
    <property type="entry name" value="Mntp/YtaF"/>
</dbReference>
<proteinExistence type="predicted"/>